<proteinExistence type="predicted"/>
<comment type="caution">
    <text evidence="1">The sequence shown here is derived from an EMBL/GenBank/DDBJ whole genome shotgun (WGS) entry which is preliminary data.</text>
</comment>
<accession>A0AAN6RKC4</accession>
<keyword evidence="2" id="KW-1185">Reference proteome</keyword>
<dbReference type="EMBL" id="WVTA01000005">
    <property type="protein sequence ID" value="KAK3210412.1"/>
    <property type="molecule type" value="Genomic_DNA"/>
</dbReference>
<dbReference type="Proteomes" id="UP001280581">
    <property type="component" value="Unassembled WGS sequence"/>
</dbReference>
<dbReference type="AlphaFoldDB" id="A0AAN6RKC4"/>
<evidence type="ECO:0000313" key="1">
    <source>
        <dbReference type="EMBL" id="KAK3210412.1"/>
    </source>
</evidence>
<gene>
    <name evidence="1" type="ORF">GRF29_44g2698873</name>
</gene>
<evidence type="ECO:0000313" key="2">
    <source>
        <dbReference type="Proteomes" id="UP001280581"/>
    </source>
</evidence>
<sequence length="159" mass="18577">MSGPPLAKSRPKKDLMDRLHLSGPEGDYIYDLLYAEATAGRDRLSVDYNALTDYSRNNRVQAPYRWDDLQETYRHRERMNIVARARPETQRFYQMGQYGTTVVDNWVADWFLWHSFRFRDNRTTAANHANSKQASASSTSATTNGHYWKTILHDTTKPR</sequence>
<protein>
    <submittedName>
        <fullName evidence="1">Uncharacterized protein</fullName>
    </submittedName>
</protein>
<reference evidence="1 2" key="1">
    <citation type="submission" date="2021-02" db="EMBL/GenBank/DDBJ databases">
        <title>Genome assembly of Pseudopithomyces chartarum.</title>
        <authorList>
            <person name="Jauregui R."/>
            <person name="Singh J."/>
            <person name="Voisey C."/>
        </authorList>
    </citation>
    <scope>NUCLEOTIDE SEQUENCE [LARGE SCALE GENOMIC DNA]</scope>
    <source>
        <strain evidence="1 2">AGR01</strain>
    </source>
</reference>
<organism evidence="1 2">
    <name type="scientific">Pseudopithomyces chartarum</name>
    <dbReference type="NCBI Taxonomy" id="1892770"/>
    <lineage>
        <taxon>Eukaryota</taxon>
        <taxon>Fungi</taxon>
        <taxon>Dikarya</taxon>
        <taxon>Ascomycota</taxon>
        <taxon>Pezizomycotina</taxon>
        <taxon>Dothideomycetes</taxon>
        <taxon>Pleosporomycetidae</taxon>
        <taxon>Pleosporales</taxon>
        <taxon>Massarineae</taxon>
        <taxon>Didymosphaeriaceae</taxon>
        <taxon>Pseudopithomyces</taxon>
    </lineage>
</organism>
<name>A0AAN6RKC4_9PLEO</name>